<feature type="transmembrane region" description="Helical" evidence="9">
    <location>
        <begin position="235"/>
        <end position="259"/>
    </location>
</feature>
<evidence type="ECO:0000256" key="8">
    <source>
        <dbReference type="ARBA" id="ARBA00023136"/>
    </source>
</evidence>
<organism evidence="12">
    <name type="scientific">Arthrobacter sp. K5</name>
    <dbReference type="NCBI Taxonomy" id="2839623"/>
    <lineage>
        <taxon>Bacteria</taxon>
        <taxon>Bacillati</taxon>
        <taxon>Actinomycetota</taxon>
        <taxon>Actinomycetes</taxon>
        <taxon>Micrococcales</taxon>
        <taxon>Micrococcaceae</taxon>
        <taxon>Arthrobacter</taxon>
    </lineage>
</organism>
<evidence type="ECO:0000256" key="9">
    <source>
        <dbReference type="SAM" id="Phobius"/>
    </source>
</evidence>
<gene>
    <name evidence="12" type="ORF">ABRP34_02390</name>
</gene>
<evidence type="ECO:0000256" key="2">
    <source>
        <dbReference type="ARBA" id="ARBA00022448"/>
    </source>
</evidence>
<accession>A0AAU8ESS7</accession>
<evidence type="ECO:0000256" key="1">
    <source>
        <dbReference type="ARBA" id="ARBA00004651"/>
    </source>
</evidence>
<keyword evidence="5" id="KW-0547">Nucleotide-binding</keyword>
<dbReference type="Gene3D" id="1.20.1560.10">
    <property type="entry name" value="ABC transporter type 1, transmembrane domain"/>
    <property type="match status" value="1"/>
</dbReference>
<keyword evidence="4 9" id="KW-0812">Transmembrane</keyword>
<evidence type="ECO:0000259" key="10">
    <source>
        <dbReference type="PROSITE" id="PS50893"/>
    </source>
</evidence>
<dbReference type="InterPro" id="IPR011527">
    <property type="entry name" value="ABC1_TM_dom"/>
</dbReference>
<name>A0AAU8ESS7_9MICC</name>
<dbReference type="SMART" id="SM00382">
    <property type="entry name" value="AAA"/>
    <property type="match status" value="1"/>
</dbReference>
<evidence type="ECO:0000256" key="3">
    <source>
        <dbReference type="ARBA" id="ARBA00022475"/>
    </source>
</evidence>
<reference evidence="12" key="1">
    <citation type="submission" date="2024-06" db="EMBL/GenBank/DDBJ databases">
        <title>Biodegradation of dimethachlon by Arthrobacter sp. K5: mechanistic insights and ecological implications.</title>
        <authorList>
            <person name="Hu S."/>
            <person name="Lu P."/>
        </authorList>
    </citation>
    <scope>NUCLEOTIDE SEQUENCE</scope>
    <source>
        <strain evidence="12">K5</strain>
    </source>
</reference>
<dbReference type="PROSITE" id="PS00211">
    <property type="entry name" value="ABC_TRANSPORTER_1"/>
    <property type="match status" value="1"/>
</dbReference>
<feature type="domain" description="ABC transmembrane type-1" evidence="11">
    <location>
        <begin position="18"/>
        <end position="300"/>
    </location>
</feature>
<dbReference type="AlphaFoldDB" id="A0AAU8ESS7"/>
<dbReference type="PROSITE" id="PS50893">
    <property type="entry name" value="ABC_TRANSPORTER_2"/>
    <property type="match status" value="1"/>
</dbReference>
<dbReference type="GO" id="GO:0005886">
    <property type="term" value="C:plasma membrane"/>
    <property type="evidence" value="ECO:0007669"/>
    <property type="project" value="UniProtKB-SubCell"/>
</dbReference>
<proteinExistence type="predicted"/>
<feature type="transmembrane region" description="Helical" evidence="9">
    <location>
        <begin position="127"/>
        <end position="151"/>
    </location>
</feature>
<dbReference type="SUPFAM" id="SSF90123">
    <property type="entry name" value="ABC transporter transmembrane region"/>
    <property type="match status" value="1"/>
</dbReference>
<dbReference type="InterPro" id="IPR003439">
    <property type="entry name" value="ABC_transporter-like_ATP-bd"/>
</dbReference>
<evidence type="ECO:0000256" key="6">
    <source>
        <dbReference type="ARBA" id="ARBA00022840"/>
    </source>
</evidence>
<dbReference type="InterPro" id="IPR017871">
    <property type="entry name" value="ABC_transporter-like_CS"/>
</dbReference>
<dbReference type="PANTHER" id="PTHR43394:SF1">
    <property type="entry name" value="ATP-BINDING CASSETTE SUB-FAMILY B MEMBER 10, MITOCHONDRIAL"/>
    <property type="match status" value="1"/>
</dbReference>
<dbReference type="Pfam" id="PF00664">
    <property type="entry name" value="ABC_membrane"/>
    <property type="match status" value="1"/>
</dbReference>
<dbReference type="InterPro" id="IPR036640">
    <property type="entry name" value="ABC1_TM_sf"/>
</dbReference>
<feature type="transmembrane region" description="Helical" evidence="9">
    <location>
        <begin position="157"/>
        <end position="176"/>
    </location>
</feature>
<evidence type="ECO:0000256" key="7">
    <source>
        <dbReference type="ARBA" id="ARBA00022989"/>
    </source>
</evidence>
<dbReference type="CDD" id="cd18548">
    <property type="entry name" value="ABC_6TM_Tm287_like"/>
    <property type="match status" value="1"/>
</dbReference>
<comment type="subcellular location">
    <subcellularLocation>
        <location evidence="1">Cell membrane</location>
        <topology evidence="1">Multi-pass membrane protein</topology>
    </subcellularLocation>
</comment>
<keyword evidence="3" id="KW-1003">Cell membrane</keyword>
<dbReference type="EMBL" id="CP159279">
    <property type="protein sequence ID" value="XCH11884.1"/>
    <property type="molecule type" value="Genomic_DNA"/>
</dbReference>
<evidence type="ECO:0000256" key="5">
    <source>
        <dbReference type="ARBA" id="ARBA00022741"/>
    </source>
</evidence>
<dbReference type="Pfam" id="PF00005">
    <property type="entry name" value="ABC_tran"/>
    <property type="match status" value="1"/>
</dbReference>
<evidence type="ECO:0000256" key="4">
    <source>
        <dbReference type="ARBA" id="ARBA00022692"/>
    </source>
</evidence>
<keyword evidence="6 12" id="KW-0067">ATP-binding</keyword>
<dbReference type="InterPro" id="IPR003593">
    <property type="entry name" value="AAA+_ATPase"/>
</dbReference>
<keyword evidence="8 9" id="KW-0472">Membrane</keyword>
<keyword evidence="7 9" id="KW-1133">Transmembrane helix</keyword>
<dbReference type="InterPro" id="IPR027417">
    <property type="entry name" value="P-loop_NTPase"/>
</dbReference>
<dbReference type="Gene3D" id="3.40.50.300">
    <property type="entry name" value="P-loop containing nucleotide triphosphate hydrolases"/>
    <property type="match status" value="1"/>
</dbReference>
<dbReference type="GO" id="GO:0015421">
    <property type="term" value="F:ABC-type oligopeptide transporter activity"/>
    <property type="evidence" value="ECO:0007669"/>
    <property type="project" value="TreeGrafter"/>
</dbReference>
<dbReference type="SUPFAM" id="SSF52540">
    <property type="entry name" value="P-loop containing nucleoside triphosphate hydrolases"/>
    <property type="match status" value="1"/>
</dbReference>
<dbReference type="PROSITE" id="PS50929">
    <property type="entry name" value="ABC_TM1F"/>
    <property type="match status" value="1"/>
</dbReference>
<dbReference type="InterPro" id="IPR039421">
    <property type="entry name" value="Type_1_exporter"/>
</dbReference>
<dbReference type="PANTHER" id="PTHR43394">
    <property type="entry name" value="ATP-DEPENDENT PERMEASE MDL1, MITOCHONDRIAL"/>
    <property type="match status" value="1"/>
</dbReference>
<keyword evidence="2" id="KW-0813">Transport</keyword>
<feature type="transmembrane region" description="Helical" evidence="9">
    <location>
        <begin position="54"/>
        <end position="80"/>
    </location>
</feature>
<evidence type="ECO:0000313" key="12">
    <source>
        <dbReference type="EMBL" id="XCH11884.1"/>
    </source>
</evidence>
<dbReference type="RefSeq" id="WP_353712128.1">
    <property type="nucleotide sequence ID" value="NZ_CP159279.1"/>
</dbReference>
<protein>
    <submittedName>
        <fullName evidence="12">ABC transporter ATP-binding protein</fullName>
    </submittedName>
</protein>
<feature type="transmembrane region" description="Helical" evidence="9">
    <location>
        <begin position="271"/>
        <end position="295"/>
    </location>
</feature>
<evidence type="ECO:0000259" key="11">
    <source>
        <dbReference type="PROSITE" id="PS50929"/>
    </source>
</evidence>
<dbReference type="FunFam" id="3.40.50.300:FF:000854">
    <property type="entry name" value="Multidrug ABC transporter ATP-binding protein"/>
    <property type="match status" value="1"/>
</dbReference>
<dbReference type="GO" id="GO:0005524">
    <property type="term" value="F:ATP binding"/>
    <property type="evidence" value="ECO:0007669"/>
    <property type="project" value="UniProtKB-KW"/>
</dbReference>
<dbReference type="GO" id="GO:0016887">
    <property type="term" value="F:ATP hydrolysis activity"/>
    <property type="evidence" value="ECO:0007669"/>
    <property type="project" value="InterPro"/>
</dbReference>
<sequence>MLIGLMLRLLGEHRAAVWAIIVLQVVQTAGNLLLPTLNASIIDDGILANQPGVILGLGGWMLVLTAVQAAAALAAGYLGADVAMKIGHRLRRELFAQVQAMSSQEIGTFGAPSLVTRATNDVQQIQTFAVLLFTMLAAAPVMGIGGIILAIQQNAALSSVVIVIVPVLVLIMYLIVRRLIPLYRQGQALIDGITRILREQIIGANVIRGFVRQKHEVTRFTEANRRLTNNNLQSALLVAGMLPMIMIVVNLSSVAVVWFGGQLIGSGNMEVGALTALIAYILQILLAIMMAMYVFSTAPRAAVCAERIQDVLDVTPALAVPAVPGPAGAGLAGTASAPVPTIAEPTIADPATAEPAAVAGGGVEFSHVWFAYPGAESPVLADISFTAGPGTTTAIIGATGSGKTTLLNLLPRFLNATSGEIRLGGADIRKLPADRLRERISVVPQHSYLFSGTVASNLRMAAPEATEDDLWRALRLAQAEDFVRLLPDGLHAAVAQGGAGLSGGQRQRLCIARAMLRTADLYLFDDSFSALDYATEAAVTRALEPVLAAATVLMVAERIPTIMGADRILVLEEGRLVAQGTHTELLVSSPTYREIAESQLALDEQP</sequence>
<feature type="domain" description="ABC transporter" evidence="10">
    <location>
        <begin position="363"/>
        <end position="598"/>
    </location>
</feature>
<feature type="transmembrane region" description="Helical" evidence="9">
    <location>
        <begin position="15"/>
        <end position="34"/>
    </location>
</feature>